<name>A0A6P6ALX0_DURZI</name>
<dbReference type="RefSeq" id="XP_022765828.1">
    <property type="nucleotide sequence ID" value="XM_022910093.1"/>
</dbReference>
<reference evidence="2" key="1">
    <citation type="submission" date="2025-08" db="UniProtKB">
        <authorList>
            <consortium name="RefSeq"/>
        </authorList>
    </citation>
    <scope>IDENTIFICATION</scope>
    <source>
        <tissue evidence="2">Fruit stalk</tissue>
    </source>
</reference>
<protein>
    <submittedName>
        <fullName evidence="2">Ctenidin-3-like</fullName>
    </submittedName>
</protein>
<dbReference type="KEGG" id="dzi:111310633"/>
<organism evidence="1 2">
    <name type="scientific">Durio zibethinus</name>
    <name type="common">Durian</name>
    <dbReference type="NCBI Taxonomy" id="66656"/>
    <lineage>
        <taxon>Eukaryota</taxon>
        <taxon>Viridiplantae</taxon>
        <taxon>Streptophyta</taxon>
        <taxon>Embryophyta</taxon>
        <taxon>Tracheophyta</taxon>
        <taxon>Spermatophyta</taxon>
        <taxon>Magnoliopsida</taxon>
        <taxon>eudicotyledons</taxon>
        <taxon>Gunneridae</taxon>
        <taxon>Pentapetalae</taxon>
        <taxon>rosids</taxon>
        <taxon>malvids</taxon>
        <taxon>Malvales</taxon>
        <taxon>Malvaceae</taxon>
        <taxon>Helicteroideae</taxon>
        <taxon>Durio</taxon>
    </lineage>
</organism>
<accession>A0A6P6ALX0</accession>
<sequence>MLGDTVAVNFRFCTWQMADDLISSGPLQLELLLSILLSSSRCITWRHPGRMIVVAEVTQGPGPGRCSYLGSNVGGGAAGGHHFGGGGHMPHDFGGDHGIAVGEAEVLMVEVLAAVVAVEEVDIGGGGGGFGCSGGGCDSGGGGFGGGGGSCDSGGGGGGGGGC</sequence>
<keyword evidence="1" id="KW-1185">Reference proteome</keyword>
<proteinExistence type="predicted"/>
<gene>
    <name evidence="2" type="primary">LOC111310633</name>
</gene>
<evidence type="ECO:0000313" key="2">
    <source>
        <dbReference type="RefSeq" id="XP_022765828.1"/>
    </source>
</evidence>
<dbReference type="AlphaFoldDB" id="A0A6P6ALX0"/>
<evidence type="ECO:0000313" key="1">
    <source>
        <dbReference type="Proteomes" id="UP000515121"/>
    </source>
</evidence>
<dbReference type="Proteomes" id="UP000515121">
    <property type="component" value="Unplaced"/>
</dbReference>
<dbReference type="GeneID" id="111310633"/>